<dbReference type="SUPFAM" id="SSF49373">
    <property type="entry name" value="Invasin/intimin cell-adhesion fragments"/>
    <property type="match status" value="1"/>
</dbReference>
<dbReference type="EMBL" id="JAHKNI010000008">
    <property type="protein sequence ID" value="MBU3064497.1"/>
    <property type="molecule type" value="Genomic_DNA"/>
</dbReference>
<keyword evidence="1" id="KW-0732">Signal</keyword>
<reference evidence="2 3" key="1">
    <citation type="submission" date="2021-06" db="EMBL/GenBank/DDBJ databases">
        <title>Actinomycetes sequencing.</title>
        <authorList>
            <person name="Shan Q."/>
        </authorList>
    </citation>
    <scope>NUCLEOTIDE SEQUENCE [LARGE SCALE GENOMIC DNA]</scope>
    <source>
        <strain evidence="2 3">NEAU-G5</strain>
    </source>
</reference>
<name>A0ABS6B2J4_9NOCA</name>
<comment type="caution">
    <text evidence="2">The sequence shown here is derived from an EMBL/GenBank/DDBJ whole genome shotgun (WGS) entry which is preliminary data.</text>
</comment>
<accession>A0ABS6B2J4</accession>
<evidence type="ECO:0000256" key="1">
    <source>
        <dbReference type="SAM" id="SignalP"/>
    </source>
</evidence>
<feature type="signal peptide" evidence="1">
    <location>
        <begin position="1"/>
        <end position="21"/>
    </location>
</feature>
<sequence length="118" mass="11479">MRRILFTVPAIVALAAVPGLAAANGLGASGVRVQALEMGQNFPVTGLGASVTPCSGGRAAATVTTGADGAATASVPLGCYRVVVTTVPAGCSLDGPNTIQVGTFPGVTPSAVFHVRCA</sequence>
<evidence type="ECO:0008006" key="4">
    <source>
        <dbReference type="Google" id="ProtNLM"/>
    </source>
</evidence>
<proteinExistence type="predicted"/>
<dbReference type="Proteomes" id="UP000733379">
    <property type="component" value="Unassembled WGS sequence"/>
</dbReference>
<dbReference type="RefSeq" id="WP_215919746.1">
    <property type="nucleotide sequence ID" value="NZ_JAHKNI010000008.1"/>
</dbReference>
<evidence type="ECO:0000313" key="2">
    <source>
        <dbReference type="EMBL" id="MBU3064497.1"/>
    </source>
</evidence>
<dbReference type="InterPro" id="IPR008964">
    <property type="entry name" value="Invasin/intimin_cell_adhesion"/>
</dbReference>
<gene>
    <name evidence="2" type="ORF">KO481_23555</name>
</gene>
<keyword evidence="3" id="KW-1185">Reference proteome</keyword>
<organism evidence="2 3">
    <name type="scientific">Nocardia albiluteola</name>
    <dbReference type="NCBI Taxonomy" id="2842303"/>
    <lineage>
        <taxon>Bacteria</taxon>
        <taxon>Bacillati</taxon>
        <taxon>Actinomycetota</taxon>
        <taxon>Actinomycetes</taxon>
        <taxon>Mycobacteriales</taxon>
        <taxon>Nocardiaceae</taxon>
        <taxon>Nocardia</taxon>
    </lineage>
</organism>
<feature type="chain" id="PRO_5046425903" description="Carboxypeptidase regulatory-like domain-containing protein" evidence="1">
    <location>
        <begin position="22"/>
        <end position="118"/>
    </location>
</feature>
<evidence type="ECO:0000313" key="3">
    <source>
        <dbReference type="Proteomes" id="UP000733379"/>
    </source>
</evidence>
<protein>
    <recommendedName>
        <fullName evidence="4">Carboxypeptidase regulatory-like domain-containing protein</fullName>
    </recommendedName>
</protein>